<keyword evidence="3 7" id="KW-0479">Metal-binding</keyword>
<dbReference type="EMBL" id="AZAN01000001">
    <property type="protein sequence ID" value="ETA71088.1"/>
    <property type="molecule type" value="Genomic_DNA"/>
</dbReference>
<dbReference type="PRINTS" id="PR00463">
    <property type="entry name" value="EP450I"/>
</dbReference>
<dbReference type="HOGENOM" id="CLU_001570_5_1_11"/>
<comment type="cofactor">
    <cofactor evidence="7">
        <name>heme</name>
        <dbReference type="ChEBI" id="CHEBI:30413"/>
    </cofactor>
</comment>
<keyword evidence="2 7" id="KW-0349">Heme</keyword>
<reference evidence="9 10" key="1">
    <citation type="submission" date="2013-08" db="EMBL/GenBank/DDBJ databases">
        <authorList>
            <consortium name="DOE Joint Genome Institute"/>
            <person name="Eisen J."/>
            <person name="Huntemann M."/>
            <person name="Han J."/>
            <person name="Chen A."/>
            <person name="Kyrpides N."/>
            <person name="Mavromatis K."/>
            <person name="Markowitz V."/>
            <person name="Palaniappan K."/>
            <person name="Ivanova N."/>
            <person name="Schaumberg A."/>
            <person name="Pati A."/>
            <person name="Liolios K."/>
            <person name="Nordberg H.P."/>
            <person name="Cantor M.N."/>
            <person name="Hua S.X."/>
            <person name="Woyke T."/>
        </authorList>
    </citation>
    <scope>NUCLEOTIDE SEQUENCE [LARGE SCALE GENOMIC DNA]</scope>
    <source>
        <strain evidence="9 10">DSM 44927</strain>
    </source>
</reference>
<dbReference type="RefSeq" id="WP_051450078.1">
    <property type="nucleotide sequence ID" value="NZ_KI632511.1"/>
</dbReference>
<comment type="caution">
    <text evidence="9">The sequence shown here is derived from an EMBL/GenBank/DDBJ whole genome shotgun (WGS) entry which is preliminary data.</text>
</comment>
<dbReference type="OrthoDB" id="7376058at2"/>
<feature type="binding site" description="axial binding residue" evidence="7">
    <location>
        <position position="396"/>
    </location>
    <ligand>
        <name>heme</name>
        <dbReference type="ChEBI" id="CHEBI:30413"/>
    </ligand>
    <ligandPart>
        <name>Fe</name>
        <dbReference type="ChEBI" id="CHEBI:18248"/>
    </ligandPart>
</feature>
<sequence length="448" mass="49387">MAKVPADIPAAPGALPLAGHLRQLLRDPLGFVSGLPAHGDLVRVRFGPMTIVVVCDLETTLRVLRDDRIFDKGGLLYDRSRVVLGNGLITCPHADHRRQRRVLQPAFSSERLSRYAPVMTAHAREAAEQWHDGQIIDVNKLMMQLTERIIAEVMFSDALAPAALSTALDDLGVVIPGIIRSMIMPPQLAWLPTPADRRFRRAHTRLRATLGEIIAERRADHADRGDLFSAMLSTAAASREDDDGPLTDTEAIDQAVSFFVAGTETTSSGLAWALYALGRHPEICERVRAEVDEVLGGRPGTYADVPRLELTGRVVTEALRAWPPAGWLLTRTVARDVRLGGHDLPAGTTLGYSPYVIHHRPDLYPAPDRFAPERWDAAHRPRREAFIAFGFGARRCIGDQFAFAEVVLALAVLVARWRFEPLPGPDVRPSVAAGLAPHRLRMRVADHR</sequence>
<dbReference type="InterPro" id="IPR001128">
    <property type="entry name" value="Cyt_P450"/>
</dbReference>
<dbReference type="PRINTS" id="PR00385">
    <property type="entry name" value="P450"/>
</dbReference>
<dbReference type="GO" id="GO:0020037">
    <property type="term" value="F:heme binding"/>
    <property type="evidence" value="ECO:0007669"/>
    <property type="project" value="InterPro"/>
</dbReference>
<evidence type="ECO:0000256" key="1">
    <source>
        <dbReference type="ARBA" id="ARBA00010617"/>
    </source>
</evidence>
<dbReference type="InterPro" id="IPR002401">
    <property type="entry name" value="Cyt_P450_E_grp-I"/>
</dbReference>
<accession>W9DZ58</accession>
<keyword evidence="4 8" id="KW-0560">Oxidoreductase</keyword>
<dbReference type="InterPro" id="IPR036396">
    <property type="entry name" value="Cyt_P450_sf"/>
</dbReference>
<evidence type="ECO:0000256" key="5">
    <source>
        <dbReference type="ARBA" id="ARBA00023004"/>
    </source>
</evidence>
<evidence type="ECO:0000256" key="2">
    <source>
        <dbReference type="ARBA" id="ARBA00022617"/>
    </source>
</evidence>
<dbReference type="PANTHER" id="PTHR24291:SF50">
    <property type="entry name" value="BIFUNCTIONAL ALBAFLAVENONE MONOOXYGENASE_TERPENE SYNTHASE"/>
    <property type="match status" value="1"/>
</dbReference>
<dbReference type="SUPFAM" id="SSF48264">
    <property type="entry name" value="Cytochrome P450"/>
    <property type="match status" value="1"/>
</dbReference>
<dbReference type="InterPro" id="IPR017972">
    <property type="entry name" value="Cyt_P450_CS"/>
</dbReference>
<evidence type="ECO:0000256" key="6">
    <source>
        <dbReference type="ARBA" id="ARBA00023033"/>
    </source>
</evidence>
<dbReference type="Gene3D" id="1.10.630.10">
    <property type="entry name" value="Cytochrome P450"/>
    <property type="match status" value="1"/>
</dbReference>
<dbReference type="PANTHER" id="PTHR24291">
    <property type="entry name" value="CYTOCHROME P450 FAMILY 4"/>
    <property type="match status" value="1"/>
</dbReference>
<dbReference type="CDD" id="cd11049">
    <property type="entry name" value="CYP170A1-like"/>
    <property type="match status" value="1"/>
</dbReference>
<dbReference type="AlphaFoldDB" id="W9DZ58"/>
<evidence type="ECO:0000313" key="9">
    <source>
        <dbReference type="EMBL" id="ETA71088.1"/>
    </source>
</evidence>
<gene>
    <name evidence="9" type="ORF">ActroDRAFT_0110</name>
</gene>
<evidence type="ECO:0000256" key="4">
    <source>
        <dbReference type="ARBA" id="ARBA00023002"/>
    </source>
</evidence>
<dbReference type="Proteomes" id="UP000019485">
    <property type="component" value="Unassembled WGS sequence"/>
</dbReference>
<keyword evidence="5 7" id="KW-0408">Iron</keyword>
<protein>
    <submittedName>
        <fullName evidence="9">Cytochrome P450</fullName>
    </submittedName>
</protein>
<keyword evidence="6 8" id="KW-0503">Monooxygenase</keyword>
<evidence type="ECO:0000256" key="7">
    <source>
        <dbReference type="PIRSR" id="PIRSR602401-1"/>
    </source>
</evidence>
<keyword evidence="10" id="KW-1185">Reference proteome</keyword>
<dbReference type="GO" id="GO:0016705">
    <property type="term" value="F:oxidoreductase activity, acting on paired donors, with incorporation or reduction of molecular oxygen"/>
    <property type="evidence" value="ECO:0007669"/>
    <property type="project" value="InterPro"/>
</dbReference>
<dbReference type="GO" id="GO:0004497">
    <property type="term" value="F:monooxygenase activity"/>
    <property type="evidence" value="ECO:0007669"/>
    <property type="project" value="UniProtKB-KW"/>
</dbReference>
<dbReference type="PROSITE" id="PS00086">
    <property type="entry name" value="CYTOCHROME_P450"/>
    <property type="match status" value="1"/>
</dbReference>
<dbReference type="Pfam" id="PF00067">
    <property type="entry name" value="p450"/>
    <property type="match status" value="1"/>
</dbReference>
<dbReference type="GO" id="GO:0005506">
    <property type="term" value="F:iron ion binding"/>
    <property type="evidence" value="ECO:0007669"/>
    <property type="project" value="InterPro"/>
</dbReference>
<organism evidence="9 10">
    <name type="scientific">Actinospica robiniae DSM 44927</name>
    <dbReference type="NCBI Taxonomy" id="479430"/>
    <lineage>
        <taxon>Bacteria</taxon>
        <taxon>Bacillati</taxon>
        <taxon>Actinomycetota</taxon>
        <taxon>Actinomycetes</taxon>
        <taxon>Catenulisporales</taxon>
        <taxon>Actinospicaceae</taxon>
        <taxon>Actinospica</taxon>
    </lineage>
</organism>
<name>W9DZ58_9ACTN</name>
<evidence type="ECO:0000256" key="8">
    <source>
        <dbReference type="RuleBase" id="RU000461"/>
    </source>
</evidence>
<comment type="similarity">
    <text evidence="1 8">Belongs to the cytochrome P450 family.</text>
</comment>
<dbReference type="InterPro" id="IPR050196">
    <property type="entry name" value="Cytochrome_P450_Monoox"/>
</dbReference>
<evidence type="ECO:0000256" key="3">
    <source>
        <dbReference type="ARBA" id="ARBA00022723"/>
    </source>
</evidence>
<proteinExistence type="inferred from homology"/>
<evidence type="ECO:0000313" key="10">
    <source>
        <dbReference type="Proteomes" id="UP000019485"/>
    </source>
</evidence>